<dbReference type="EC" id="2.5.1.15" evidence="4"/>
<keyword evidence="8" id="KW-0289">Folate biosynthesis</keyword>
<gene>
    <name evidence="10" type="ORF">MNBD_BACTEROID04-561</name>
</gene>
<dbReference type="InterPro" id="IPR045031">
    <property type="entry name" value="DHP_synth-like"/>
</dbReference>
<keyword evidence="5 10" id="KW-0808">Transferase</keyword>
<evidence type="ECO:0000256" key="8">
    <source>
        <dbReference type="ARBA" id="ARBA00022909"/>
    </source>
</evidence>
<dbReference type="GO" id="GO:0046654">
    <property type="term" value="P:tetrahydrofolate biosynthetic process"/>
    <property type="evidence" value="ECO:0007669"/>
    <property type="project" value="TreeGrafter"/>
</dbReference>
<evidence type="ECO:0000256" key="4">
    <source>
        <dbReference type="ARBA" id="ARBA00012458"/>
    </source>
</evidence>
<dbReference type="PANTHER" id="PTHR20941:SF1">
    <property type="entry name" value="FOLIC ACID SYNTHESIS PROTEIN FOL1"/>
    <property type="match status" value="1"/>
</dbReference>
<dbReference type="NCBIfam" id="TIGR01496">
    <property type="entry name" value="DHPS"/>
    <property type="match status" value="1"/>
</dbReference>
<dbReference type="AlphaFoldDB" id="A0A3B0UQN8"/>
<reference evidence="10" key="1">
    <citation type="submission" date="2018-06" db="EMBL/GenBank/DDBJ databases">
        <authorList>
            <person name="Zhirakovskaya E."/>
        </authorList>
    </citation>
    <scope>NUCLEOTIDE SEQUENCE</scope>
</reference>
<accession>A0A3B0UQN8</accession>
<comment type="cofactor">
    <cofactor evidence="2">
        <name>Mg(2+)</name>
        <dbReference type="ChEBI" id="CHEBI:18420"/>
    </cofactor>
</comment>
<dbReference type="InterPro" id="IPR006390">
    <property type="entry name" value="DHP_synth_dom"/>
</dbReference>
<evidence type="ECO:0000313" key="10">
    <source>
        <dbReference type="EMBL" id="VAW21966.1"/>
    </source>
</evidence>
<evidence type="ECO:0000256" key="5">
    <source>
        <dbReference type="ARBA" id="ARBA00022679"/>
    </source>
</evidence>
<evidence type="ECO:0000259" key="9">
    <source>
        <dbReference type="PROSITE" id="PS50972"/>
    </source>
</evidence>
<feature type="domain" description="Pterin-binding" evidence="9">
    <location>
        <begin position="29"/>
        <end position="281"/>
    </location>
</feature>
<dbReference type="PANTHER" id="PTHR20941">
    <property type="entry name" value="FOLATE SYNTHESIS PROTEINS"/>
    <property type="match status" value="1"/>
</dbReference>
<evidence type="ECO:0000256" key="3">
    <source>
        <dbReference type="ARBA" id="ARBA00004763"/>
    </source>
</evidence>
<dbReference type="EMBL" id="UOER01000113">
    <property type="protein sequence ID" value="VAW21966.1"/>
    <property type="molecule type" value="Genomic_DNA"/>
</dbReference>
<dbReference type="SUPFAM" id="SSF51717">
    <property type="entry name" value="Dihydropteroate synthetase-like"/>
    <property type="match status" value="1"/>
</dbReference>
<name>A0A3B0UQN8_9ZZZZ</name>
<dbReference type="PROSITE" id="PS00792">
    <property type="entry name" value="DHPS_1"/>
    <property type="match status" value="1"/>
</dbReference>
<dbReference type="PROSITE" id="PS50972">
    <property type="entry name" value="PTERIN_BINDING"/>
    <property type="match status" value="1"/>
</dbReference>
<keyword evidence="6" id="KW-0479">Metal-binding</keyword>
<keyword evidence="7" id="KW-0460">Magnesium</keyword>
<dbReference type="InterPro" id="IPR000489">
    <property type="entry name" value="Pterin-binding_dom"/>
</dbReference>
<sequence>MKRVSQILKHKKIMKSINCNGSLINLDTPKVMGILNITPDSFFDGGKYSNTSKILTHVDKMLNEGATFIDVGAYSSRPGAKHISEEEELNRILPVVKLLKSNFSNILISVDTFRSNIAKQCVNSGACMVNDISAGNIDTAMFSTIASLQVPYIIMHMQGSPQNMQKNPVYIDVVKDVLFFFSKKIHKLYALGVNDVIADVGFGFGKTVTQNYELLNQLDLFQNLEVPILTGLSRKSMLFKPLEITQSQALNATTVANTTALLKGANILRVHDVKEALETIKIIKLLNAN</sequence>
<comment type="pathway">
    <text evidence="3">Cofactor biosynthesis; tetrahydrofolate biosynthesis; 7,8-dihydrofolate from 2-amino-4-hydroxy-6-hydroxymethyl-7,8-dihydropteridine diphosphate and 4-aminobenzoate: step 1/2.</text>
</comment>
<dbReference type="GO" id="GO:0005829">
    <property type="term" value="C:cytosol"/>
    <property type="evidence" value="ECO:0007669"/>
    <property type="project" value="TreeGrafter"/>
</dbReference>
<evidence type="ECO:0000256" key="6">
    <source>
        <dbReference type="ARBA" id="ARBA00022723"/>
    </source>
</evidence>
<organism evidence="10">
    <name type="scientific">hydrothermal vent metagenome</name>
    <dbReference type="NCBI Taxonomy" id="652676"/>
    <lineage>
        <taxon>unclassified sequences</taxon>
        <taxon>metagenomes</taxon>
        <taxon>ecological metagenomes</taxon>
    </lineage>
</organism>
<proteinExistence type="predicted"/>
<dbReference type="Pfam" id="PF00809">
    <property type="entry name" value="Pterin_bind"/>
    <property type="match status" value="1"/>
</dbReference>
<dbReference type="InterPro" id="IPR011005">
    <property type="entry name" value="Dihydropteroate_synth-like_sf"/>
</dbReference>
<dbReference type="GO" id="GO:0004156">
    <property type="term" value="F:dihydropteroate synthase activity"/>
    <property type="evidence" value="ECO:0007669"/>
    <property type="project" value="UniProtKB-EC"/>
</dbReference>
<protein>
    <recommendedName>
        <fullName evidence="4">dihydropteroate synthase</fullName>
        <ecNumber evidence="4">2.5.1.15</ecNumber>
    </recommendedName>
</protein>
<evidence type="ECO:0000256" key="7">
    <source>
        <dbReference type="ARBA" id="ARBA00022842"/>
    </source>
</evidence>
<evidence type="ECO:0000256" key="1">
    <source>
        <dbReference type="ARBA" id="ARBA00000012"/>
    </source>
</evidence>
<evidence type="ECO:0000256" key="2">
    <source>
        <dbReference type="ARBA" id="ARBA00001946"/>
    </source>
</evidence>
<dbReference type="GO" id="GO:0046656">
    <property type="term" value="P:folic acid biosynthetic process"/>
    <property type="evidence" value="ECO:0007669"/>
    <property type="project" value="UniProtKB-KW"/>
</dbReference>
<dbReference type="CDD" id="cd00739">
    <property type="entry name" value="DHPS"/>
    <property type="match status" value="1"/>
</dbReference>
<comment type="catalytic activity">
    <reaction evidence="1">
        <text>(7,8-dihydropterin-6-yl)methyl diphosphate + 4-aminobenzoate = 7,8-dihydropteroate + diphosphate</text>
        <dbReference type="Rhea" id="RHEA:19949"/>
        <dbReference type="ChEBI" id="CHEBI:17836"/>
        <dbReference type="ChEBI" id="CHEBI:17839"/>
        <dbReference type="ChEBI" id="CHEBI:33019"/>
        <dbReference type="ChEBI" id="CHEBI:72950"/>
        <dbReference type="EC" id="2.5.1.15"/>
    </reaction>
</comment>
<dbReference type="Gene3D" id="3.20.20.20">
    <property type="entry name" value="Dihydropteroate synthase-like"/>
    <property type="match status" value="1"/>
</dbReference>
<dbReference type="GO" id="GO:0046872">
    <property type="term" value="F:metal ion binding"/>
    <property type="evidence" value="ECO:0007669"/>
    <property type="project" value="UniProtKB-KW"/>
</dbReference>